<keyword evidence="1" id="KW-0812">Transmembrane</keyword>
<feature type="transmembrane region" description="Helical" evidence="1">
    <location>
        <begin position="91"/>
        <end position="113"/>
    </location>
</feature>
<dbReference type="AlphaFoldDB" id="A0AAV4TLX5"/>
<comment type="caution">
    <text evidence="2">The sequence shown here is derived from an EMBL/GenBank/DDBJ whole genome shotgun (WGS) entry which is preliminary data.</text>
</comment>
<dbReference type="EMBL" id="BPLR01011524">
    <property type="protein sequence ID" value="GIY47125.1"/>
    <property type="molecule type" value="Genomic_DNA"/>
</dbReference>
<proteinExistence type="predicted"/>
<accession>A0AAV4TLX5</accession>
<sequence length="118" mass="13910">MDPPYRTPKDSYGGACGYGASCGMPKCSCDVKYPMVYSMVWILLSYAKGFLWRILWCPYAIMEHPVILQNVLLVWSILWYAKVFWCDVKYPMVYSMVWILISYAKGFLWRILWCPYAM</sequence>
<reference evidence="2 3" key="1">
    <citation type="submission" date="2021-06" db="EMBL/GenBank/DDBJ databases">
        <title>Caerostris extrusa draft genome.</title>
        <authorList>
            <person name="Kono N."/>
            <person name="Arakawa K."/>
        </authorList>
    </citation>
    <scope>NUCLEOTIDE SEQUENCE [LARGE SCALE GENOMIC DNA]</scope>
</reference>
<keyword evidence="1" id="KW-1133">Transmembrane helix</keyword>
<evidence type="ECO:0000313" key="3">
    <source>
        <dbReference type="Proteomes" id="UP001054945"/>
    </source>
</evidence>
<evidence type="ECO:0000313" key="2">
    <source>
        <dbReference type="EMBL" id="GIY47125.1"/>
    </source>
</evidence>
<organism evidence="2 3">
    <name type="scientific">Caerostris extrusa</name>
    <name type="common">Bark spider</name>
    <name type="synonym">Caerostris bankana</name>
    <dbReference type="NCBI Taxonomy" id="172846"/>
    <lineage>
        <taxon>Eukaryota</taxon>
        <taxon>Metazoa</taxon>
        <taxon>Ecdysozoa</taxon>
        <taxon>Arthropoda</taxon>
        <taxon>Chelicerata</taxon>
        <taxon>Arachnida</taxon>
        <taxon>Araneae</taxon>
        <taxon>Araneomorphae</taxon>
        <taxon>Entelegynae</taxon>
        <taxon>Araneoidea</taxon>
        <taxon>Araneidae</taxon>
        <taxon>Caerostris</taxon>
    </lineage>
</organism>
<feature type="transmembrane region" description="Helical" evidence="1">
    <location>
        <begin position="67"/>
        <end position="85"/>
    </location>
</feature>
<feature type="transmembrane region" description="Helical" evidence="1">
    <location>
        <begin position="35"/>
        <end position="55"/>
    </location>
</feature>
<keyword evidence="1" id="KW-0472">Membrane</keyword>
<protein>
    <submittedName>
        <fullName evidence="2">Uncharacterized protein</fullName>
    </submittedName>
</protein>
<gene>
    <name evidence="2" type="ORF">CEXT_19721</name>
</gene>
<evidence type="ECO:0000256" key="1">
    <source>
        <dbReference type="SAM" id="Phobius"/>
    </source>
</evidence>
<keyword evidence="3" id="KW-1185">Reference proteome</keyword>
<dbReference type="Proteomes" id="UP001054945">
    <property type="component" value="Unassembled WGS sequence"/>
</dbReference>
<name>A0AAV4TLX5_CAEEX</name>